<dbReference type="PROSITE" id="PS00639">
    <property type="entry name" value="THIOL_PROTEASE_HIS"/>
    <property type="match status" value="1"/>
</dbReference>
<keyword evidence="3" id="KW-0645">Protease</keyword>
<dbReference type="SMART" id="SM00645">
    <property type="entry name" value="Pept_C1"/>
    <property type="match status" value="1"/>
</dbReference>
<dbReference type="InterPro" id="IPR000668">
    <property type="entry name" value="Peptidase_C1A_C"/>
</dbReference>
<dbReference type="SUPFAM" id="SSF54001">
    <property type="entry name" value="Cysteine proteinases"/>
    <property type="match status" value="1"/>
</dbReference>
<dbReference type="GO" id="GO:0006508">
    <property type="term" value="P:proteolysis"/>
    <property type="evidence" value="ECO:0007669"/>
    <property type="project" value="UniProtKB-KW"/>
</dbReference>
<evidence type="ECO:0000313" key="3">
    <source>
        <dbReference type="EMBL" id="SDE90465.1"/>
    </source>
</evidence>
<keyword evidence="1" id="KW-0732">Signal</keyword>
<dbReference type="InterPro" id="IPR025660">
    <property type="entry name" value="Pept_his_AS"/>
</dbReference>
<keyword evidence="4" id="KW-1185">Reference proteome</keyword>
<evidence type="ECO:0000256" key="1">
    <source>
        <dbReference type="SAM" id="SignalP"/>
    </source>
</evidence>
<name>A0A1G7GQN5_9FLAO</name>
<sequence>MKTFITSLFVILFFSPLLIAQSEFATGLDFDDEAYAEIPSKPKNVSFFDDLADISSASIKQYVPVVRSQGGYGTCSGWASAYYGRTILEAKQLGLTNQEDINDIAFSPIFTYLNAASEENRVNCQRGATLDRALNSLANDGSPYFKDYTEAQFCDDNIPSAVKEKAKQNVIERYNRVITGAETSLERIENVKRAIHKGNPVIIGFMVEKSLHVTKNLYIPDGQGTGGGHALTVVGFDDEKYGGAFEIVNSWGTDWGNAGYFWIKYEDFVTYTRYALEMIPKVKPIEEVYQTLAGELRLELKGGAPMQVAKGDTKFKKSVLGWQDVVKEDETDEKTIGDYRTLQAYPKETKYRIYAKVDQPSYMYVFYADSAGDNGVLFPHEENVSPYFDNTESELVVPGEKYFFRLNSDVKSDYTIIVFSLEELDTESINTQMNTLEGELLDKLYVIFNDKLIDKDVITLQPDQMKFTSKFKEGSLAMMVLDIKRS</sequence>
<dbReference type="CDD" id="cd02619">
    <property type="entry name" value="Peptidase_C1"/>
    <property type="match status" value="1"/>
</dbReference>
<proteinExistence type="predicted"/>
<dbReference type="OrthoDB" id="3648721at2"/>
<feature type="signal peptide" evidence="1">
    <location>
        <begin position="1"/>
        <end position="20"/>
    </location>
</feature>
<dbReference type="RefSeq" id="WP_093144401.1">
    <property type="nucleotide sequence ID" value="NZ_BMWO01000003.1"/>
</dbReference>
<organism evidence="3 4">
    <name type="scientific">Ulvibacter litoralis</name>
    <dbReference type="NCBI Taxonomy" id="227084"/>
    <lineage>
        <taxon>Bacteria</taxon>
        <taxon>Pseudomonadati</taxon>
        <taxon>Bacteroidota</taxon>
        <taxon>Flavobacteriia</taxon>
        <taxon>Flavobacteriales</taxon>
        <taxon>Flavobacteriaceae</taxon>
        <taxon>Ulvibacter</taxon>
    </lineage>
</organism>
<dbReference type="EMBL" id="FNBA01000003">
    <property type="protein sequence ID" value="SDE90465.1"/>
    <property type="molecule type" value="Genomic_DNA"/>
</dbReference>
<dbReference type="GO" id="GO:0008234">
    <property type="term" value="F:cysteine-type peptidase activity"/>
    <property type="evidence" value="ECO:0007669"/>
    <property type="project" value="InterPro"/>
</dbReference>
<dbReference type="Gene3D" id="3.90.70.10">
    <property type="entry name" value="Cysteine proteinases"/>
    <property type="match status" value="1"/>
</dbReference>
<evidence type="ECO:0000313" key="4">
    <source>
        <dbReference type="Proteomes" id="UP000199321"/>
    </source>
</evidence>
<keyword evidence="3" id="KW-0378">Hydrolase</keyword>
<evidence type="ECO:0000259" key="2">
    <source>
        <dbReference type="SMART" id="SM00645"/>
    </source>
</evidence>
<dbReference type="InterPro" id="IPR038765">
    <property type="entry name" value="Papain-like_cys_pep_sf"/>
</dbReference>
<protein>
    <submittedName>
        <fullName evidence="3">Papain family cysteine protease</fullName>
    </submittedName>
</protein>
<dbReference type="AlphaFoldDB" id="A0A1G7GQN5"/>
<reference evidence="3 4" key="1">
    <citation type="submission" date="2016-10" db="EMBL/GenBank/DDBJ databases">
        <authorList>
            <person name="de Groot N.N."/>
        </authorList>
    </citation>
    <scope>NUCLEOTIDE SEQUENCE [LARGE SCALE GENOMIC DNA]</scope>
    <source>
        <strain evidence="3 4">DSM 16195</strain>
    </source>
</reference>
<gene>
    <name evidence="3" type="ORF">SAMN05421855_103281</name>
</gene>
<dbReference type="STRING" id="227084.SAMN05421855_103281"/>
<accession>A0A1G7GQN5</accession>
<feature type="chain" id="PRO_5011585823" evidence="1">
    <location>
        <begin position="21"/>
        <end position="486"/>
    </location>
</feature>
<dbReference type="Proteomes" id="UP000199321">
    <property type="component" value="Unassembled WGS sequence"/>
</dbReference>
<feature type="domain" description="Peptidase C1A papain C-terminal" evidence="2">
    <location>
        <begin position="72"/>
        <end position="273"/>
    </location>
</feature>
<dbReference type="Pfam" id="PF00112">
    <property type="entry name" value="Peptidase_C1"/>
    <property type="match status" value="1"/>
</dbReference>